<sequence>MEWTGLNELREKFLSFFESKEHMRLPSYPLVPHEDASLLLINSGMAPMKKFFLGLETPPRKRVTTCQKCIRTPDIENVGKTARHGTYFEMLGNFSFGDYFKHEAIAWAWEFITEVLKMPKDRLWITVYQDDDESIEIWNKEQGVPLDRIVRMGKEDNFWEIGSGPCGPCSEIYFDRGEQYSCGKPTCGVGCDCDRYVEFWNLVFSQFDGDGNGNYERLEHPNIDTGMGLERLACIMQGVDNLFEVDTVQNIMKHVARIAGVNYKENEKTDISLRVITDHIRSTTFMVGDGVLPQNEGRGYVLRRLLRRAARHGRLLGITEPFLYKVCETVISENANAYPNLVENKDYIVKVIKVEEERFARTIDQGMQLLNDMIDKLETSDKNFEKVMPGADAFKLYDTYGFPVDLIREIIEERNITLDETEFTRFMEQQRERARKARASMGDLGWEEDVLADIKDKGKFVGYKEVSAKAKVVAIVKDNVRVDQIGDGDFASVVLDVTPFYAESGGQVGDSGSIVTGQNIFSVYDCKKSATGHFVHVGEMGIGVLSVGDEVTASINIERRRDIMRNHTACHLLQAALRSVLGNHVHQAGSMVDDSICRFDFSHFSAMTPQEIAKTEEIVNRMVLSAVPVEVSEMPIAEAKKLGAMALFGEKYGDVVRVCNVKDESIEFCGGTHLDNTSKVGLFKIVKESSVAAGVRRIEAVTGKNVLEYIQENNEILQRTAAILKVGNPNELPDKVSAMVSEHKEMQRQLDEFNAKIAAMQAGNMFENAVDLKGLKFASVGLTGIKPEVLRTMGDQVKSTHPEAVCVLTTINGGKASIMVICGQEAVARGAHAGKIVKAIASLCGGSGGGRPDSAMGGATEIFKIDEAIAQIPSVIQGMIK</sequence>
<dbReference type="GO" id="GO:0002161">
    <property type="term" value="F:aminoacyl-tRNA deacylase activity"/>
    <property type="evidence" value="ECO:0007669"/>
    <property type="project" value="TreeGrafter"/>
</dbReference>
<evidence type="ECO:0000256" key="2">
    <source>
        <dbReference type="ARBA" id="ARBA00008226"/>
    </source>
</evidence>
<dbReference type="GO" id="GO:0140096">
    <property type="term" value="F:catalytic activity, acting on a protein"/>
    <property type="evidence" value="ECO:0007669"/>
    <property type="project" value="UniProtKB-ARBA"/>
</dbReference>
<keyword evidence="4 14" id="KW-0436">Ligase</keyword>
<dbReference type="PANTHER" id="PTHR11777">
    <property type="entry name" value="ALANYL-TRNA SYNTHETASE"/>
    <property type="match status" value="1"/>
</dbReference>
<dbReference type="InterPro" id="IPR003156">
    <property type="entry name" value="DHHA1_dom"/>
</dbReference>
<dbReference type="GO" id="GO:0005524">
    <property type="term" value="F:ATP binding"/>
    <property type="evidence" value="ECO:0007669"/>
    <property type="project" value="UniProtKB-UniRule"/>
</dbReference>
<feature type="binding site" evidence="14">
    <location>
        <position position="567"/>
    </location>
    <ligand>
        <name>Zn(2+)</name>
        <dbReference type="ChEBI" id="CHEBI:29105"/>
    </ligand>
</feature>
<evidence type="ECO:0000256" key="1">
    <source>
        <dbReference type="ARBA" id="ARBA00004496"/>
    </source>
</evidence>
<evidence type="ECO:0000256" key="5">
    <source>
        <dbReference type="ARBA" id="ARBA00022723"/>
    </source>
</evidence>
<keyword evidence="8 14" id="KW-0067">ATP-binding</keyword>
<dbReference type="InterPro" id="IPR018162">
    <property type="entry name" value="Ala-tRNA-ligase_IIc_anticod-bd"/>
</dbReference>
<dbReference type="InterPro" id="IPR018165">
    <property type="entry name" value="Ala-tRNA-synth_IIc_core"/>
</dbReference>
<dbReference type="PANTHER" id="PTHR11777:SF9">
    <property type="entry name" value="ALANINE--TRNA LIGASE, CYTOPLASMIC"/>
    <property type="match status" value="1"/>
</dbReference>
<evidence type="ECO:0000313" key="17">
    <source>
        <dbReference type="EMBL" id="MBC8584669.1"/>
    </source>
</evidence>
<dbReference type="Gene3D" id="3.10.310.40">
    <property type="match status" value="1"/>
</dbReference>
<dbReference type="InterPro" id="IPR018164">
    <property type="entry name" value="Ala-tRNA-synth_IIc_N"/>
</dbReference>
<evidence type="ECO:0000256" key="3">
    <source>
        <dbReference type="ARBA" id="ARBA00022555"/>
    </source>
</evidence>
<evidence type="ECO:0000256" key="6">
    <source>
        <dbReference type="ARBA" id="ARBA00022741"/>
    </source>
</evidence>
<dbReference type="Gene3D" id="3.30.54.20">
    <property type="match status" value="1"/>
</dbReference>
<reference evidence="17" key="1">
    <citation type="submission" date="2020-08" db="EMBL/GenBank/DDBJ databases">
        <title>Genome public.</title>
        <authorList>
            <person name="Liu C."/>
            <person name="Sun Q."/>
        </authorList>
    </citation>
    <scope>NUCLEOTIDE SEQUENCE</scope>
    <source>
        <strain evidence="17">NSJ-64</strain>
    </source>
</reference>
<dbReference type="RefSeq" id="WP_262394492.1">
    <property type="nucleotide sequence ID" value="NZ_JACRTD010000002.1"/>
</dbReference>
<keyword evidence="7 14" id="KW-0862">Zinc</keyword>
<evidence type="ECO:0000256" key="13">
    <source>
        <dbReference type="ARBA" id="ARBA00048300"/>
    </source>
</evidence>
<feature type="binding site" evidence="14">
    <location>
        <position position="571"/>
    </location>
    <ligand>
        <name>Zn(2+)</name>
        <dbReference type="ChEBI" id="CHEBI:29105"/>
    </ligand>
</feature>
<dbReference type="FunFam" id="3.30.980.10:FF:000004">
    <property type="entry name" value="Alanine--tRNA ligase, cytoplasmic"/>
    <property type="match status" value="1"/>
</dbReference>
<protein>
    <recommendedName>
        <fullName evidence="14">Alanine--tRNA ligase</fullName>
        <ecNumber evidence="14">6.1.1.7</ecNumber>
    </recommendedName>
    <alternativeName>
        <fullName evidence="14">Alanyl-tRNA synthetase</fullName>
        <shortName evidence="14">AlaRS</shortName>
    </alternativeName>
</protein>
<evidence type="ECO:0000256" key="9">
    <source>
        <dbReference type="ARBA" id="ARBA00022884"/>
    </source>
</evidence>
<dbReference type="FunFam" id="3.30.930.10:FF:000004">
    <property type="entry name" value="Alanine--tRNA ligase"/>
    <property type="match status" value="1"/>
</dbReference>
<dbReference type="GO" id="GO:0016740">
    <property type="term" value="F:transferase activity"/>
    <property type="evidence" value="ECO:0007669"/>
    <property type="project" value="UniProtKB-ARBA"/>
</dbReference>
<evidence type="ECO:0000256" key="7">
    <source>
        <dbReference type="ARBA" id="ARBA00022833"/>
    </source>
</evidence>
<organism evidence="17 18">
    <name type="scientific">Youxingia wuxianensis</name>
    <dbReference type="NCBI Taxonomy" id="2763678"/>
    <lineage>
        <taxon>Bacteria</taxon>
        <taxon>Bacillati</taxon>
        <taxon>Bacillota</taxon>
        <taxon>Clostridia</taxon>
        <taxon>Eubacteriales</taxon>
        <taxon>Oscillospiraceae</taxon>
        <taxon>Youxingia</taxon>
    </lineage>
</organism>
<dbReference type="CDD" id="cd00673">
    <property type="entry name" value="AlaRS_core"/>
    <property type="match status" value="1"/>
</dbReference>
<dbReference type="SUPFAM" id="SSF50447">
    <property type="entry name" value="Translation proteins"/>
    <property type="match status" value="1"/>
</dbReference>
<keyword evidence="9 14" id="KW-0694">RNA-binding</keyword>
<evidence type="ECO:0000259" key="16">
    <source>
        <dbReference type="PROSITE" id="PS50860"/>
    </source>
</evidence>
<dbReference type="GO" id="GO:0005829">
    <property type="term" value="C:cytosol"/>
    <property type="evidence" value="ECO:0007669"/>
    <property type="project" value="TreeGrafter"/>
</dbReference>
<dbReference type="NCBIfam" id="TIGR00344">
    <property type="entry name" value="alaS"/>
    <property type="match status" value="1"/>
</dbReference>
<keyword evidence="6 14" id="KW-0547">Nucleotide-binding</keyword>
<dbReference type="GO" id="GO:0008270">
    <property type="term" value="F:zinc ion binding"/>
    <property type="evidence" value="ECO:0007669"/>
    <property type="project" value="UniProtKB-UniRule"/>
</dbReference>
<dbReference type="Gene3D" id="3.30.930.10">
    <property type="entry name" value="Bira Bifunctional Protein, Domain 2"/>
    <property type="match status" value="1"/>
</dbReference>
<dbReference type="Pfam" id="PF02272">
    <property type="entry name" value="DHHA1"/>
    <property type="match status" value="1"/>
</dbReference>
<evidence type="ECO:0000256" key="15">
    <source>
        <dbReference type="SAM" id="Coils"/>
    </source>
</evidence>
<dbReference type="EC" id="6.1.1.7" evidence="14"/>
<keyword evidence="3 14" id="KW-0820">tRNA-binding</keyword>
<dbReference type="Gene3D" id="3.30.980.10">
    <property type="entry name" value="Threonyl-trna Synthetase, Chain A, domain 2"/>
    <property type="match status" value="1"/>
</dbReference>
<feature type="binding site" evidence="14">
    <location>
        <position position="669"/>
    </location>
    <ligand>
        <name>Zn(2+)</name>
        <dbReference type="ChEBI" id="CHEBI:29105"/>
    </ligand>
</feature>
<evidence type="ECO:0000256" key="11">
    <source>
        <dbReference type="ARBA" id="ARBA00023146"/>
    </source>
</evidence>
<dbReference type="GO" id="GO:0004813">
    <property type="term" value="F:alanine-tRNA ligase activity"/>
    <property type="evidence" value="ECO:0007669"/>
    <property type="project" value="UniProtKB-UniRule"/>
</dbReference>
<evidence type="ECO:0000256" key="8">
    <source>
        <dbReference type="ARBA" id="ARBA00022840"/>
    </source>
</evidence>
<dbReference type="Proteomes" id="UP000623678">
    <property type="component" value="Unassembled WGS sequence"/>
</dbReference>
<dbReference type="InterPro" id="IPR050058">
    <property type="entry name" value="Ala-tRNA_ligase"/>
</dbReference>
<accession>A0A926IGA4</accession>
<dbReference type="PRINTS" id="PR00980">
    <property type="entry name" value="TRNASYNTHALA"/>
</dbReference>
<dbReference type="GO" id="GO:0000049">
    <property type="term" value="F:tRNA binding"/>
    <property type="evidence" value="ECO:0007669"/>
    <property type="project" value="UniProtKB-KW"/>
</dbReference>
<gene>
    <name evidence="14 17" type="primary">alaS</name>
    <name evidence="17" type="ORF">H8705_03655</name>
</gene>
<dbReference type="SUPFAM" id="SSF101353">
    <property type="entry name" value="Putative anticodon-binding domain of alanyl-tRNA synthetase (AlaRS)"/>
    <property type="match status" value="1"/>
</dbReference>
<dbReference type="SUPFAM" id="SSF55186">
    <property type="entry name" value="ThrRS/AlaRS common domain"/>
    <property type="match status" value="1"/>
</dbReference>
<dbReference type="InterPro" id="IPR018163">
    <property type="entry name" value="Thr/Ala-tRNA-synth_IIc_edit"/>
</dbReference>
<dbReference type="AlphaFoldDB" id="A0A926IGA4"/>
<comment type="domain">
    <text evidence="14">Consists of three domains; the N-terminal catalytic domain, the editing domain and the C-terminal C-Ala domain. The editing domain removes incorrectly charged amino acids, while the C-Ala domain, along with tRNA(Ala), serves as a bridge to cooperatively bring together the editing and aminoacylation centers thus stimulating deacylation of misacylated tRNAs.</text>
</comment>
<feature type="binding site" evidence="14">
    <location>
        <position position="673"/>
    </location>
    <ligand>
        <name>Zn(2+)</name>
        <dbReference type="ChEBI" id="CHEBI:29105"/>
    </ligand>
</feature>
<evidence type="ECO:0000313" key="18">
    <source>
        <dbReference type="Proteomes" id="UP000623678"/>
    </source>
</evidence>
<evidence type="ECO:0000256" key="10">
    <source>
        <dbReference type="ARBA" id="ARBA00022917"/>
    </source>
</evidence>
<comment type="function">
    <text evidence="12 14">Catalyzes the attachment of alanine to tRNA(Ala) in a two-step reaction: alanine is first activated by ATP to form Ala-AMP and then transferred to the acceptor end of tRNA(Ala). Also edits incorrectly charged Ser-tRNA(Ala) and Gly-tRNA(Ala) via its editing domain.</text>
</comment>
<comment type="similarity">
    <text evidence="2 14">Belongs to the class-II aminoacyl-tRNA synthetase family.</text>
</comment>
<dbReference type="HAMAP" id="MF_00036_B">
    <property type="entry name" value="Ala_tRNA_synth_B"/>
    <property type="match status" value="1"/>
</dbReference>
<dbReference type="InterPro" id="IPR002318">
    <property type="entry name" value="Ala-tRNA-lgiase_IIc"/>
</dbReference>
<dbReference type="EMBL" id="JACRTD010000002">
    <property type="protein sequence ID" value="MBC8584669.1"/>
    <property type="molecule type" value="Genomic_DNA"/>
</dbReference>
<dbReference type="InterPro" id="IPR012947">
    <property type="entry name" value="tRNA_SAD"/>
</dbReference>
<evidence type="ECO:0000256" key="12">
    <source>
        <dbReference type="ARBA" id="ARBA00024779"/>
    </source>
</evidence>
<dbReference type="InterPro" id="IPR009000">
    <property type="entry name" value="Transl_B-barrel_sf"/>
</dbReference>
<dbReference type="Gene3D" id="6.10.250.550">
    <property type="match status" value="1"/>
</dbReference>
<dbReference type="FunFam" id="2.40.30.130:FF:000001">
    <property type="entry name" value="Alanine--tRNA ligase"/>
    <property type="match status" value="1"/>
</dbReference>
<evidence type="ECO:0000256" key="4">
    <source>
        <dbReference type="ARBA" id="ARBA00022598"/>
    </source>
</evidence>
<keyword evidence="5 14" id="KW-0479">Metal-binding</keyword>
<dbReference type="Pfam" id="PF07973">
    <property type="entry name" value="tRNA_SAD"/>
    <property type="match status" value="1"/>
</dbReference>
<proteinExistence type="inferred from homology"/>
<dbReference type="InterPro" id="IPR045864">
    <property type="entry name" value="aa-tRNA-synth_II/BPL/LPL"/>
</dbReference>
<name>A0A926IGA4_9FIRM</name>
<dbReference type="SMART" id="SM00863">
    <property type="entry name" value="tRNA_SAD"/>
    <property type="match status" value="1"/>
</dbReference>
<feature type="coiled-coil region" evidence="15">
    <location>
        <begin position="736"/>
        <end position="763"/>
    </location>
</feature>
<dbReference type="FunFam" id="3.10.310.40:FF:000001">
    <property type="entry name" value="Alanine--tRNA ligase"/>
    <property type="match status" value="1"/>
</dbReference>
<dbReference type="Gene3D" id="2.40.30.130">
    <property type="match status" value="1"/>
</dbReference>
<comment type="cofactor">
    <cofactor evidence="14">
        <name>Zn(2+)</name>
        <dbReference type="ChEBI" id="CHEBI:29105"/>
    </cofactor>
    <text evidence="14">Binds 1 zinc ion per subunit.</text>
</comment>
<comment type="caution">
    <text evidence="17">The sequence shown here is derived from an EMBL/GenBank/DDBJ whole genome shotgun (WGS) entry which is preliminary data.</text>
</comment>
<keyword evidence="18" id="KW-1185">Reference proteome</keyword>
<dbReference type="InterPro" id="IPR023033">
    <property type="entry name" value="Ala_tRNA_ligase_euk/bac"/>
</dbReference>
<dbReference type="GO" id="GO:0006419">
    <property type="term" value="P:alanyl-tRNA aminoacylation"/>
    <property type="evidence" value="ECO:0007669"/>
    <property type="project" value="UniProtKB-UniRule"/>
</dbReference>
<dbReference type="Pfam" id="PF01411">
    <property type="entry name" value="tRNA-synt_2c"/>
    <property type="match status" value="1"/>
</dbReference>
<keyword evidence="15" id="KW-0175">Coiled coil</keyword>
<feature type="domain" description="Alanyl-transfer RNA synthetases family profile" evidence="16">
    <location>
        <begin position="4"/>
        <end position="712"/>
    </location>
</feature>
<comment type="catalytic activity">
    <reaction evidence="13 14">
        <text>tRNA(Ala) + L-alanine + ATP = L-alanyl-tRNA(Ala) + AMP + diphosphate</text>
        <dbReference type="Rhea" id="RHEA:12540"/>
        <dbReference type="Rhea" id="RHEA-COMP:9657"/>
        <dbReference type="Rhea" id="RHEA-COMP:9923"/>
        <dbReference type="ChEBI" id="CHEBI:30616"/>
        <dbReference type="ChEBI" id="CHEBI:33019"/>
        <dbReference type="ChEBI" id="CHEBI:57972"/>
        <dbReference type="ChEBI" id="CHEBI:78442"/>
        <dbReference type="ChEBI" id="CHEBI:78497"/>
        <dbReference type="ChEBI" id="CHEBI:456215"/>
        <dbReference type="EC" id="6.1.1.7"/>
    </reaction>
</comment>
<evidence type="ECO:0000256" key="14">
    <source>
        <dbReference type="HAMAP-Rule" id="MF_00036"/>
    </source>
</evidence>
<keyword evidence="11 14" id="KW-0030">Aminoacyl-tRNA synthetase</keyword>
<keyword evidence="14" id="KW-0963">Cytoplasm</keyword>
<keyword evidence="10 14" id="KW-0648">Protein biosynthesis</keyword>
<dbReference type="FunFam" id="3.30.54.20:FF:000001">
    <property type="entry name" value="Alanine--tRNA ligase"/>
    <property type="match status" value="1"/>
</dbReference>
<dbReference type="SUPFAM" id="SSF55681">
    <property type="entry name" value="Class II aaRS and biotin synthetases"/>
    <property type="match status" value="1"/>
</dbReference>
<comment type="subcellular location">
    <subcellularLocation>
        <location evidence="1 14">Cytoplasm</location>
    </subcellularLocation>
</comment>
<dbReference type="PROSITE" id="PS50860">
    <property type="entry name" value="AA_TRNA_LIGASE_II_ALA"/>
    <property type="match status" value="1"/>
</dbReference>